<dbReference type="InterPro" id="IPR012337">
    <property type="entry name" value="RNaseH-like_sf"/>
</dbReference>
<evidence type="ECO:0008006" key="5">
    <source>
        <dbReference type="Google" id="ProtNLM"/>
    </source>
</evidence>
<name>A0AAV8TPP2_9ROSI</name>
<evidence type="ECO:0000313" key="4">
    <source>
        <dbReference type="Proteomes" id="UP001159364"/>
    </source>
</evidence>
<dbReference type="Pfam" id="PF13456">
    <property type="entry name" value="RVT_3"/>
    <property type="match status" value="1"/>
</dbReference>
<dbReference type="InterPro" id="IPR026960">
    <property type="entry name" value="RVT-Znf"/>
</dbReference>
<dbReference type="Proteomes" id="UP001159364">
    <property type="component" value="Linkage Group LG04"/>
</dbReference>
<dbReference type="AlphaFoldDB" id="A0AAV8TPP2"/>
<dbReference type="InterPro" id="IPR052929">
    <property type="entry name" value="RNase_H-like_EbsB-rel"/>
</dbReference>
<dbReference type="GO" id="GO:0003676">
    <property type="term" value="F:nucleic acid binding"/>
    <property type="evidence" value="ECO:0007669"/>
    <property type="project" value="InterPro"/>
</dbReference>
<evidence type="ECO:0000259" key="2">
    <source>
        <dbReference type="Pfam" id="PF13966"/>
    </source>
</evidence>
<dbReference type="GO" id="GO:0004523">
    <property type="term" value="F:RNA-DNA hybrid ribonuclease activity"/>
    <property type="evidence" value="ECO:0007669"/>
    <property type="project" value="InterPro"/>
</dbReference>
<dbReference type="InterPro" id="IPR044730">
    <property type="entry name" value="RNase_H-like_dom_plant"/>
</dbReference>
<accession>A0AAV8TPP2</accession>
<dbReference type="InterPro" id="IPR002156">
    <property type="entry name" value="RNaseH_domain"/>
</dbReference>
<comment type="caution">
    <text evidence="3">The sequence shown here is derived from an EMBL/GenBank/DDBJ whole genome shotgun (WGS) entry which is preliminary data.</text>
</comment>
<sequence length="299" mass="33975">MPPKLKNFMWRALRDILPTCCKLLQRHLNICVDCVHCGAAEDVDHALVFCPEARSVWARWGGGSIVHEGVGFHLWFTEVCEKESTVLVIQWCSIASKLWQARNDRIWAAKRYSSFTLYRMALGYINDWKQANMTSSVPSRSGEGRGAVEGLNDEAQLDWLCFVDGATFMERCLYRYGVVCQDGEGNFVRAVSGHFVGRCSADVVEAVALREALMWVLPLCHGRGIFYSDAQNIVSAMNSFHDNWTEFGKVILECKQLLRARPHIKVCWVRRQANVEAHTLARVSHLYASRCNWDSPLTL</sequence>
<keyword evidence="4" id="KW-1185">Reference proteome</keyword>
<dbReference type="Pfam" id="PF13966">
    <property type="entry name" value="zf-RVT"/>
    <property type="match status" value="1"/>
</dbReference>
<gene>
    <name evidence="3" type="ORF">K2173_023890</name>
</gene>
<proteinExistence type="predicted"/>
<dbReference type="CDD" id="cd06222">
    <property type="entry name" value="RNase_H_like"/>
    <property type="match status" value="1"/>
</dbReference>
<dbReference type="Gene3D" id="3.30.420.10">
    <property type="entry name" value="Ribonuclease H-like superfamily/Ribonuclease H"/>
    <property type="match status" value="1"/>
</dbReference>
<evidence type="ECO:0000259" key="1">
    <source>
        <dbReference type="Pfam" id="PF13456"/>
    </source>
</evidence>
<dbReference type="PANTHER" id="PTHR47074:SF48">
    <property type="entry name" value="POLYNUCLEOTIDYL TRANSFERASE, RIBONUCLEASE H-LIKE SUPERFAMILY PROTEIN"/>
    <property type="match status" value="1"/>
</dbReference>
<dbReference type="SUPFAM" id="SSF53098">
    <property type="entry name" value="Ribonuclease H-like"/>
    <property type="match status" value="1"/>
</dbReference>
<feature type="domain" description="RNase H type-1" evidence="1">
    <location>
        <begin position="164"/>
        <end position="282"/>
    </location>
</feature>
<protein>
    <recommendedName>
        <fullName evidence="5">Reverse transcriptase zinc-binding domain-containing protein</fullName>
    </recommendedName>
</protein>
<feature type="domain" description="Reverse transcriptase zinc-binding" evidence="2">
    <location>
        <begin position="1"/>
        <end position="57"/>
    </location>
</feature>
<dbReference type="InterPro" id="IPR036397">
    <property type="entry name" value="RNaseH_sf"/>
</dbReference>
<evidence type="ECO:0000313" key="3">
    <source>
        <dbReference type="EMBL" id="KAJ8768895.1"/>
    </source>
</evidence>
<organism evidence="3 4">
    <name type="scientific">Erythroxylum novogranatense</name>
    <dbReference type="NCBI Taxonomy" id="1862640"/>
    <lineage>
        <taxon>Eukaryota</taxon>
        <taxon>Viridiplantae</taxon>
        <taxon>Streptophyta</taxon>
        <taxon>Embryophyta</taxon>
        <taxon>Tracheophyta</taxon>
        <taxon>Spermatophyta</taxon>
        <taxon>Magnoliopsida</taxon>
        <taxon>eudicotyledons</taxon>
        <taxon>Gunneridae</taxon>
        <taxon>Pentapetalae</taxon>
        <taxon>rosids</taxon>
        <taxon>fabids</taxon>
        <taxon>Malpighiales</taxon>
        <taxon>Erythroxylaceae</taxon>
        <taxon>Erythroxylum</taxon>
    </lineage>
</organism>
<dbReference type="PANTHER" id="PTHR47074">
    <property type="entry name" value="BNAC02G40300D PROTEIN"/>
    <property type="match status" value="1"/>
</dbReference>
<dbReference type="EMBL" id="JAIWQS010000004">
    <property type="protein sequence ID" value="KAJ8768895.1"/>
    <property type="molecule type" value="Genomic_DNA"/>
</dbReference>
<reference evidence="3 4" key="1">
    <citation type="submission" date="2021-09" db="EMBL/GenBank/DDBJ databases">
        <title>Genomic insights and catalytic innovation underlie evolution of tropane alkaloids biosynthesis.</title>
        <authorList>
            <person name="Wang Y.-J."/>
            <person name="Tian T."/>
            <person name="Huang J.-P."/>
            <person name="Huang S.-X."/>
        </authorList>
    </citation>
    <scope>NUCLEOTIDE SEQUENCE [LARGE SCALE GENOMIC DNA]</scope>
    <source>
        <strain evidence="3">KIB-2018</strain>
        <tissue evidence="3">Leaf</tissue>
    </source>
</reference>